<dbReference type="EMBL" id="AP022566">
    <property type="protein sequence ID" value="BBX30383.1"/>
    <property type="molecule type" value="Genomic_DNA"/>
</dbReference>
<dbReference type="KEGG" id="malv:MALV_55080"/>
<reference evidence="3 4" key="1">
    <citation type="journal article" date="2019" name="Emerg. Microbes Infect.">
        <title>Comprehensive subspecies identification of 175 nontuberculous mycobacteria species based on 7547 genomic profiles.</title>
        <authorList>
            <person name="Matsumoto Y."/>
            <person name="Kinjo T."/>
            <person name="Motooka D."/>
            <person name="Nabeya D."/>
            <person name="Jung N."/>
            <person name="Uechi K."/>
            <person name="Horii T."/>
            <person name="Iida T."/>
            <person name="Fujita J."/>
            <person name="Nakamura S."/>
        </authorList>
    </citation>
    <scope>NUCLEOTIDE SEQUENCE [LARGE SCALE GENOMIC DNA]</scope>
    <source>
        <strain evidence="3 4">JCM 12272</strain>
        <plasmid evidence="3">pJCM12272</plasmid>
    </source>
</reference>
<evidence type="ECO:0008006" key="5">
    <source>
        <dbReference type="Google" id="ProtNLM"/>
    </source>
</evidence>
<dbReference type="Proteomes" id="UP000466906">
    <property type="component" value="Plasmid pJCM12272"/>
</dbReference>
<evidence type="ECO:0000313" key="3">
    <source>
        <dbReference type="EMBL" id="BBX30383.1"/>
    </source>
</evidence>
<organism evidence="3 4">
    <name type="scientific">Mycolicibacterium alvei</name>
    <dbReference type="NCBI Taxonomy" id="67081"/>
    <lineage>
        <taxon>Bacteria</taxon>
        <taxon>Bacillati</taxon>
        <taxon>Actinomycetota</taxon>
        <taxon>Actinomycetes</taxon>
        <taxon>Mycobacteriales</taxon>
        <taxon>Mycobacteriaceae</taxon>
        <taxon>Mycolicibacterium</taxon>
    </lineage>
</organism>
<feature type="chain" id="PRO_5039145470" description="DUF732 domain-containing protein" evidence="2">
    <location>
        <begin position="27"/>
        <end position="150"/>
    </location>
</feature>
<keyword evidence="3" id="KW-0614">Plasmid</keyword>
<evidence type="ECO:0000256" key="2">
    <source>
        <dbReference type="SAM" id="SignalP"/>
    </source>
</evidence>
<geneLocation type="plasmid" evidence="3 4">
    <name>pJCM12272</name>
</geneLocation>
<sequence>MGYWIESQRARFAGAPLLAITVTALAACGGGSTHNAATSSGPAQATTTEPPLTDGPPGQAANAPYWAWDLTNRDPDLKQFADYYAAEFCKKDQRHYLSEVSGQSLAYEYAFYRNKIGKPIDMPEWADDAEVKSSLGLYMVSTYCPVKTTP</sequence>
<proteinExistence type="predicted"/>
<dbReference type="AlphaFoldDB" id="A0A6N4V2L8"/>
<protein>
    <recommendedName>
        <fullName evidence="5">DUF732 domain-containing protein</fullName>
    </recommendedName>
</protein>
<name>A0A6N4V2L8_9MYCO</name>
<feature type="signal peptide" evidence="2">
    <location>
        <begin position="1"/>
        <end position="26"/>
    </location>
</feature>
<dbReference type="RefSeq" id="WP_088305587.1">
    <property type="nucleotide sequence ID" value="NZ_AP022566.1"/>
</dbReference>
<keyword evidence="2" id="KW-0732">Signal</keyword>
<gene>
    <name evidence="3" type="ORF">MALV_55080</name>
</gene>
<feature type="region of interest" description="Disordered" evidence="1">
    <location>
        <begin position="33"/>
        <end position="61"/>
    </location>
</feature>
<evidence type="ECO:0000313" key="4">
    <source>
        <dbReference type="Proteomes" id="UP000466906"/>
    </source>
</evidence>
<accession>A0A6N4V2L8</accession>
<keyword evidence="4" id="KW-1185">Reference proteome</keyword>
<evidence type="ECO:0000256" key="1">
    <source>
        <dbReference type="SAM" id="MobiDB-lite"/>
    </source>
</evidence>
<feature type="compositionally biased region" description="Polar residues" evidence="1">
    <location>
        <begin position="33"/>
        <end position="50"/>
    </location>
</feature>